<evidence type="ECO:0000313" key="1">
    <source>
        <dbReference type="EMBL" id="KAJ7763741.1"/>
    </source>
</evidence>
<comment type="caution">
    <text evidence="1">The sequence shown here is derived from an EMBL/GenBank/DDBJ whole genome shotgun (WGS) entry which is preliminary data.</text>
</comment>
<feature type="non-terminal residue" evidence="1">
    <location>
        <position position="223"/>
    </location>
</feature>
<gene>
    <name evidence="1" type="ORF">B0H16DRAFT_1311031</name>
</gene>
<proteinExistence type="predicted"/>
<dbReference type="EMBL" id="JARKIB010000029">
    <property type="protein sequence ID" value="KAJ7763741.1"/>
    <property type="molecule type" value="Genomic_DNA"/>
</dbReference>
<organism evidence="1 2">
    <name type="scientific">Mycena metata</name>
    <dbReference type="NCBI Taxonomy" id="1033252"/>
    <lineage>
        <taxon>Eukaryota</taxon>
        <taxon>Fungi</taxon>
        <taxon>Dikarya</taxon>
        <taxon>Basidiomycota</taxon>
        <taxon>Agaricomycotina</taxon>
        <taxon>Agaricomycetes</taxon>
        <taxon>Agaricomycetidae</taxon>
        <taxon>Agaricales</taxon>
        <taxon>Marasmiineae</taxon>
        <taxon>Mycenaceae</taxon>
        <taxon>Mycena</taxon>
    </lineage>
</organism>
<reference evidence="1" key="1">
    <citation type="submission" date="2023-03" db="EMBL/GenBank/DDBJ databases">
        <title>Massive genome expansion in bonnet fungi (Mycena s.s.) driven by repeated elements and novel gene families across ecological guilds.</title>
        <authorList>
            <consortium name="Lawrence Berkeley National Laboratory"/>
            <person name="Harder C.B."/>
            <person name="Miyauchi S."/>
            <person name="Viragh M."/>
            <person name="Kuo A."/>
            <person name="Thoen E."/>
            <person name="Andreopoulos B."/>
            <person name="Lu D."/>
            <person name="Skrede I."/>
            <person name="Drula E."/>
            <person name="Henrissat B."/>
            <person name="Morin E."/>
            <person name="Kohler A."/>
            <person name="Barry K."/>
            <person name="LaButti K."/>
            <person name="Morin E."/>
            <person name="Salamov A."/>
            <person name="Lipzen A."/>
            <person name="Mereny Z."/>
            <person name="Hegedus B."/>
            <person name="Baldrian P."/>
            <person name="Stursova M."/>
            <person name="Weitz H."/>
            <person name="Taylor A."/>
            <person name="Grigoriev I.V."/>
            <person name="Nagy L.G."/>
            <person name="Martin F."/>
            <person name="Kauserud H."/>
        </authorList>
    </citation>
    <scope>NUCLEOTIDE SEQUENCE</scope>
    <source>
        <strain evidence="1">CBHHK182m</strain>
    </source>
</reference>
<dbReference type="Proteomes" id="UP001215598">
    <property type="component" value="Unassembled WGS sequence"/>
</dbReference>
<sequence>KPFFPNLPMWTLAMAGSLPDAVFFANAMLGIEEFRYSPTLNRRGCFPYANEYPYSHSLVGEVIMGLFLSGSQFYCSRHKQFPMTDLLALFFVTSTHYILDATTHRPDMVLTPSSSEAHGTSLFDSPSTMFLLELGLMALAAIPYLRYTSQKPTASALRRNAPRILAALFVIEQFQFCYLGAPTTNTRWVHAPMFLSTILTTAAVMNWVDGTRVVRTDGGKKLM</sequence>
<protein>
    <submittedName>
        <fullName evidence="1">Uncharacterized protein</fullName>
    </submittedName>
</protein>
<accession>A0AAD7JFJ2</accession>
<keyword evidence="2" id="KW-1185">Reference proteome</keyword>
<dbReference type="AlphaFoldDB" id="A0AAD7JFJ2"/>
<evidence type="ECO:0000313" key="2">
    <source>
        <dbReference type="Proteomes" id="UP001215598"/>
    </source>
</evidence>
<name>A0AAD7JFJ2_9AGAR</name>